<evidence type="ECO:0000259" key="2">
    <source>
        <dbReference type="PROSITE" id="PS51670"/>
    </source>
</evidence>
<feature type="chain" id="PRO_5040124827" evidence="1">
    <location>
        <begin position="22"/>
        <end position="170"/>
    </location>
</feature>
<protein>
    <submittedName>
        <fullName evidence="3">Prolyl 4-hydroxylase</fullName>
    </submittedName>
</protein>
<organism evidence="3 4">
    <name type="scientific">Seminavis robusta</name>
    <dbReference type="NCBI Taxonomy" id="568900"/>
    <lineage>
        <taxon>Eukaryota</taxon>
        <taxon>Sar</taxon>
        <taxon>Stramenopiles</taxon>
        <taxon>Ochrophyta</taxon>
        <taxon>Bacillariophyta</taxon>
        <taxon>Bacillariophyceae</taxon>
        <taxon>Bacillariophycidae</taxon>
        <taxon>Naviculales</taxon>
        <taxon>Naviculaceae</taxon>
        <taxon>Seminavis</taxon>
    </lineage>
</organism>
<gene>
    <name evidence="3" type="ORF">SEMRO_482_G151910.1</name>
</gene>
<feature type="signal peptide" evidence="1">
    <location>
        <begin position="1"/>
        <end position="21"/>
    </location>
</feature>
<dbReference type="PROSITE" id="PS51670">
    <property type="entry name" value="SHKT"/>
    <property type="match status" value="2"/>
</dbReference>
<dbReference type="OrthoDB" id="291007at2759"/>
<keyword evidence="1" id="KW-0732">Signal</keyword>
<proteinExistence type="predicted"/>
<dbReference type="Proteomes" id="UP001153069">
    <property type="component" value="Unassembled WGS sequence"/>
</dbReference>
<dbReference type="AlphaFoldDB" id="A0A9N8HEN5"/>
<keyword evidence="4" id="KW-1185">Reference proteome</keyword>
<reference evidence="3" key="1">
    <citation type="submission" date="2020-06" db="EMBL/GenBank/DDBJ databases">
        <authorList>
            <consortium name="Plant Systems Biology data submission"/>
        </authorList>
    </citation>
    <scope>NUCLEOTIDE SEQUENCE</scope>
    <source>
        <strain evidence="3">D6</strain>
    </source>
</reference>
<dbReference type="EMBL" id="CAICTM010000481">
    <property type="protein sequence ID" value="CAB9511391.1"/>
    <property type="molecule type" value="Genomic_DNA"/>
</dbReference>
<sequence length="170" mass="19042">MSFSPLLTSVIAVAVLWLAAAQPPGPAAACAFHHNVSSSELEAFLIAGECVDTHEQCAEWAEEGECEVNDGFMLESCPCSCNSCPSFVENHWDDEPQIAYGPLKDEIQYIIQKTEAYMKESVYAKKDQCRNKHRGCSHWSLLGECEKNPRWMLEDCAPACQACHRMPKRR</sequence>
<evidence type="ECO:0000313" key="3">
    <source>
        <dbReference type="EMBL" id="CAB9511391.1"/>
    </source>
</evidence>
<comment type="caution">
    <text evidence="3">The sequence shown here is derived from an EMBL/GenBank/DDBJ whole genome shotgun (WGS) entry which is preliminary data.</text>
</comment>
<evidence type="ECO:0000313" key="4">
    <source>
        <dbReference type="Proteomes" id="UP001153069"/>
    </source>
</evidence>
<accession>A0A9N8HEN5</accession>
<dbReference type="Pfam" id="PF01549">
    <property type="entry name" value="ShK"/>
    <property type="match status" value="2"/>
</dbReference>
<dbReference type="SMART" id="SM00254">
    <property type="entry name" value="ShKT"/>
    <property type="match status" value="2"/>
</dbReference>
<dbReference type="InterPro" id="IPR003582">
    <property type="entry name" value="ShKT_dom"/>
</dbReference>
<name>A0A9N8HEN5_9STRA</name>
<feature type="domain" description="ShKT" evidence="2">
    <location>
        <begin position="50"/>
        <end position="84"/>
    </location>
</feature>
<feature type="domain" description="ShKT" evidence="2">
    <location>
        <begin position="129"/>
        <end position="163"/>
    </location>
</feature>
<evidence type="ECO:0000256" key="1">
    <source>
        <dbReference type="SAM" id="SignalP"/>
    </source>
</evidence>